<evidence type="ECO:0000256" key="4">
    <source>
        <dbReference type="ARBA" id="ARBA00022827"/>
    </source>
</evidence>
<dbReference type="Pfam" id="PF01565">
    <property type="entry name" value="FAD_binding_4"/>
    <property type="match status" value="1"/>
</dbReference>
<evidence type="ECO:0000256" key="1">
    <source>
        <dbReference type="ARBA" id="ARBA00001974"/>
    </source>
</evidence>
<organism evidence="9 10">
    <name type="scientific">Novosphingobium aromaticivorans (strain ATCC 700278 / DSM 12444 / CCUG 56034 / CIP 105152 / NBRC 16084 / F199)</name>
    <dbReference type="NCBI Taxonomy" id="279238"/>
    <lineage>
        <taxon>Bacteria</taxon>
        <taxon>Pseudomonadati</taxon>
        <taxon>Pseudomonadota</taxon>
        <taxon>Alphaproteobacteria</taxon>
        <taxon>Sphingomonadales</taxon>
        <taxon>Sphingomonadaceae</taxon>
        <taxon>Novosphingobium</taxon>
    </lineage>
</organism>
<keyword evidence="5" id="KW-0809">Transit peptide</keyword>
<keyword evidence="4" id="KW-0274">FAD</keyword>
<dbReference type="InterPro" id="IPR036318">
    <property type="entry name" value="FAD-bd_PCMH-like_sf"/>
</dbReference>
<keyword evidence="3" id="KW-0285">Flavoprotein</keyword>
<dbReference type="Pfam" id="PF02913">
    <property type="entry name" value="FAD-oxidase_C"/>
    <property type="match status" value="1"/>
</dbReference>
<accession>Q2GA62</accession>
<dbReference type="SUPFAM" id="SSF56176">
    <property type="entry name" value="FAD-binding/transporter-associated domain-like"/>
    <property type="match status" value="1"/>
</dbReference>
<dbReference type="FunFam" id="1.10.45.10:FF:000001">
    <property type="entry name" value="D-lactate dehydrogenase mitochondrial"/>
    <property type="match status" value="1"/>
</dbReference>
<dbReference type="InterPro" id="IPR004113">
    <property type="entry name" value="FAD-bd_oxidored_4_C"/>
</dbReference>
<gene>
    <name evidence="9" type="ordered locus">Saro_0816</name>
</gene>
<dbReference type="InterPro" id="IPR016169">
    <property type="entry name" value="FAD-bd_PCMH_sub2"/>
</dbReference>
<dbReference type="PROSITE" id="PS51387">
    <property type="entry name" value="FAD_PCMH"/>
    <property type="match status" value="1"/>
</dbReference>
<dbReference type="EMBL" id="CP000248">
    <property type="protein sequence ID" value="ABD25261.1"/>
    <property type="molecule type" value="Genomic_DNA"/>
</dbReference>
<dbReference type="GO" id="GO:0004458">
    <property type="term" value="F:D-lactate dehydrogenase (cytochrome) activity"/>
    <property type="evidence" value="ECO:0007669"/>
    <property type="project" value="UniProtKB-EC"/>
</dbReference>
<dbReference type="EC" id="1.1.2.4" evidence="7"/>
<protein>
    <recommendedName>
        <fullName evidence="7">D-lactate dehydrogenase (cytochrome)</fullName>
        <ecNumber evidence="7">1.1.2.4</ecNumber>
    </recommendedName>
</protein>
<dbReference type="Proteomes" id="UP000009134">
    <property type="component" value="Chromosome"/>
</dbReference>
<comment type="cofactor">
    <cofactor evidence="1">
        <name>FAD</name>
        <dbReference type="ChEBI" id="CHEBI:57692"/>
    </cofactor>
</comment>
<dbReference type="AlphaFoldDB" id="Q2GA62"/>
<dbReference type="GO" id="GO:1903457">
    <property type="term" value="P:lactate catabolic process"/>
    <property type="evidence" value="ECO:0007669"/>
    <property type="project" value="TreeGrafter"/>
</dbReference>
<dbReference type="RefSeq" id="WP_011444475.1">
    <property type="nucleotide sequence ID" value="NC_007794.1"/>
</dbReference>
<evidence type="ECO:0000256" key="5">
    <source>
        <dbReference type="ARBA" id="ARBA00022946"/>
    </source>
</evidence>
<dbReference type="KEGG" id="nar:Saro_0816"/>
<evidence type="ECO:0000313" key="9">
    <source>
        <dbReference type="EMBL" id="ABD25261.1"/>
    </source>
</evidence>
<dbReference type="Gene3D" id="1.10.45.10">
    <property type="entry name" value="Vanillyl-alcohol Oxidase, Chain A, domain 4"/>
    <property type="match status" value="1"/>
</dbReference>
<evidence type="ECO:0000256" key="6">
    <source>
        <dbReference type="ARBA" id="ARBA00023002"/>
    </source>
</evidence>
<dbReference type="GO" id="GO:0071949">
    <property type="term" value="F:FAD binding"/>
    <property type="evidence" value="ECO:0007669"/>
    <property type="project" value="InterPro"/>
</dbReference>
<dbReference type="FunFam" id="3.30.70.2740:FF:000001">
    <property type="entry name" value="D-lactate dehydrogenase mitochondrial"/>
    <property type="match status" value="1"/>
</dbReference>
<evidence type="ECO:0000259" key="8">
    <source>
        <dbReference type="PROSITE" id="PS51387"/>
    </source>
</evidence>
<evidence type="ECO:0000256" key="3">
    <source>
        <dbReference type="ARBA" id="ARBA00022630"/>
    </source>
</evidence>
<dbReference type="Gene3D" id="3.30.465.10">
    <property type="match status" value="1"/>
</dbReference>
<evidence type="ECO:0000256" key="7">
    <source>
        <dbReference type="ARBA" id="ARBA00038897"/>
    </source>
</evidence>
<comment type="similarity">
    <text evidence="2">Belongs to the FAD-binding oxidoreductase/transferase type 4 family.</text>
</comment>
<dbReference type="HOGENOM" id="CLU_017779_3_0_5"/>
<keyword evidence="6 9" id="KW-0560">Oxidoreductase</keyword>
<dbReference type="eggNOG" id="COG0277">
    <property type="taxonomic scope" value="Bacteria"/>
</dbReference>
<evidence type="ECO:0000256" key="2">
    <source>
        <dbReference type="ARBA" id="ARBA00008000"/>
    </source>
</evidence>
<keyword evidence="10" id="KW-1185">Reference proteome</keyword>
<dbReference type="InterPro" id="IPR016164">
    <property type="entry name" value="FAD-linked_Oxase-like_C"/>
</dbReference>
<dbReference type="PANTHER" id="PTHR11748">
    <property type="entry name" value="D-LACTATE DEHYDROGENASE"/>
    <property type="match status" value="1"/>
</dbReference>
<dbReference type="Gene3D" id="3.30.70.2740">
    <property type="match status" value="1"/>
</dbReference>
<feature type="domain" description="FAD-binding PCMH-type" evidence="8">
    <location>
        <begin position="56"/>
        <end position="233"/>
    </location>
</feature>
<dbReference type="InterPro" id="IPR016166">
    <property type="entry name" value="FAD-bd_PCMH"/>
</dbReference>
<sequence>MPPPPRYNRAMDSLPDLRRHPLPAGFIERLRQRFADACQTAEAIRAQHGGSESHFPTVLPDAVVFVRDTKDVVDCVDLCREGGVALVPFGAGTSLEGHTLPLAGGISLDLSRMDTVLAVNEADFDCTVQPGIRREALNAHLRDTGLFFPIDPGANATIGGMAATRASGTNAVRYGTMREAVLGLEVVTPQGKVVTTGRRARKSAAGYDLTRLYIGSEGTLGIITAITLRLHPVPEAVMAATCPFATLEGAVDTVVQAFHAGVPMARIELLDAMQVHAVNLRAGLGLPEAPTLFFEFHGSETGVAEQVEMVRTLAGANGGGDFHWATRTEDRTRLWRARHEAYYAAVGLRPNAIGWTSDVCVPMSRLAQCILETREDLDRASVPATIVGHVGDGNFHAIFSIDPAAPHELDEVAEINRRMVARALAMGGTCTGEHGIGIGKQDMLVDELGEDAVDVMRALKRALDPQNLFNPGKIFRL</sequence>
<reference evidence="10" key="1">
    <citation type="submission" date="2006-01" db="EMBL/GenBank/DDBJ databases">
        <title>Complete sequence of Novosphingobium aromaticivorans DSM 12444.</title>
        <authorList>
            <consortium name="US DOE Joint Genome Institute"/>
            <person name="Copeland A."/>
            <person name="Lucas S."/>
            <person name="Lapidus A."/>
            <person name="Barry K."/>
            <person name="Detter J.C."/>
            <person name="Glavina T."/>
            <person name="Hammon N."/>
            <person name="Israni S."/>
            <person name="Pitluck S."/>
            <person name="Chain P."/>
            <person name="Malfatti S."/>
            <person name="Shin M."/>
            <person name="Vergez L."/>
            <person name="Schmutz J."/>
            <person name="Larimer F."/>
            <person name="Land M."/>
            <person name="Kyrpides N."/>
            <person name="Ivanova N."/>
            <person name="Fredrickson J."/>
            <person name="Balkwill D."/>
            <person name="Romine M.F."/>
            <person name="Richardson P."/>
        </authorList>
    </citation>
    <scope>NUCLEOTIDE SEQUENCE [LARGE SCALE GENOMIC DNA]</scope>
    <source>
        <strain evidence="10">ATCC 700278 / DSM 12444 / CCUG 56034 / CIP 105152 / NBRC 16084 / F199</strain>
    </source>
</reference>
<dbReference type="InterPro" id="IPR006094">
    <property type="entry name" value="Oxid_FAD_bind_N"/>
</dbReference>
<name>Q2GA62_NOVAD</name>
<dbReference type="FunFam" id="3.30.465.10:FF:000016">
    <property type="entry name" value="probable D-lactate dehydrogenase, mitochondrial"/>
    <property type="match status" value="1"/>
</dbReference>
<dbReference type="InterPro" id="IPR016171">
    <property type="entry name" value="Vanillyl_alc_oxidase_C-sub2"/>
</dbReference>
<dbReference type="STRING" id="279238.Saro_0816"/>
<evidence type="ECO:0000313" key="10">
    <source>
        <dbReference type="Proteomes" id="UP000009134"/>
    </source>
</evidence>
<dbReference type="SUPFAM" id="SSF55103">
    <property type="entry name" value="FAD-linked oxidases, C-terminal domain"/>
    <property type="match status" value="1"/>
</dbReference>
<dbReference type="PANTHER" id="PTHR11748:SF111">
    <property type="entry name" value="D-LACTATE DEHYDROGENASE, MITOCHONDRIAL-RELATED"/>
    <property type="match status" value="1"/>
</dbReference>
<proteinExistence type="inferred from homology"/>
<dbReference type="GO" id="GO:0008720">
    <property type="term" value="F:D-lactate dehydrogenase (NAD+) activity"/>
    <property type="evidence" value="ECO:0007669"/>
    <property type="project" value="TreeGrafter"/>
</dbReference>